<dbReference type="EMBL" id="JADGJD010000718">
    <property type="protein sequence ID" value="KAJ3048918.1"/>
    <property type="molecule type" value="Genomic_DNA"/>
</dbReference>
<feature type="repeat" description="Solcar" evidence="9">
    <location>
        <begin position="211"/>
        <end position="297"/>
    </location>
</feature>
<dbReference type="GO" id="GO:0006843">
    <property type="term" value="P:mitochondrial citrate transmembrane transport"/>
    <property type="evidence" value="ECO:0007669"/>
    <property type="project" value="TreeGrafter"/>
</dbReference>
<keyword evidence="6" id="KW-1133">Transmembrane helix</keyword>
<keyword evidence="5" id="KW-0677">Repeat</keyword>
<comment type="caution">
    <text evidence="11">The sequence shown here is derived from an EMBL/GenBank/DDBJ whole genome shotgun (WGS) entry which is preliminary data.</text>
</comment>
<evidence type="ECO:0000256" key="7">
    <source>
        <dbReference type="ARBA" id="ARBA00023128"/>
    </source>
</evidence>
<evidence type="ECO:0000256" key="1">
    <source>
        <dbReference type="ARBA" id="ARBA00004225"/>
    </source>
</evidence>
<evidence type="ECO:0000256" key="8">
    <source>
        <dbReference type="ARBA" id="ARBA00023136"/>
    </source>
</evidence>
<keyword evidence="3 10" id="KW-0813">Transport</keyword>
<evidence type="ECO:0000256" key="4">
    <source>
        <dbReference type="ARBA" id="ARBA00022692"/>
    </source>
</evidence>
<proteinExistence type="inferred from homology"/>
<dbReference type="Pfam" id="PF00153">
    <property type="entry name" value="Mito_carr"/>
    <property type="match status" value="3"/>
</dbReference>
<comment type="subcellular location">
    <subcellularLocation>
        <location evidence="1">Mitochondrion membrane</location>
        <topology evidence="1">Multi-pass membrane protein</topology>
    </subcellularLocation>
</comment>
<organism evidence="11 12">
    <name type="scientific">Rhizophlyctis rosea</name>
    <dbReference type="NCBI Taxonomy" id="64517"/>
    <lineage>
        <taxon>Eukaryota</taxon>
        <taxon>Fungi</taxon>
        <taxon>Fungi incertae sedis</taxon>
        <taxon>Chytridiomycota</taxon>
        <taxon>Chytridiomycota incertae sedis</taxon>
        <taxon>Chytridiomycetes</taxon>
        <taxon>Rhizophlyctidales</taxon>
        <taxon>Rhizophlyctidaceae</taxon>
        <taxon>Rhizophlyctis</taxon>
    </lineage>
</organism>
<evidence type="ECO:0000256" key="3">
    <source>
        <dbReference type="ARBA" id="ARBA00022448"/>
    </source>
</evidence>
<gene>
    <name evidence="11" type="ORF">HK097_010074</name>
</gene>
<accession>A0AAD5X2T3</accession>
<evidence type="ECO:0000313" key="12">
    <source>
        <dbReference type="Proteomes" id="UP001212841"/>
    </source>
</evidence>
<evidence type="ECO:0000313" key="11">
    <source>
        <dbReference type="EMBL" id="KAJ3048918.1"/>
    </source>
</evidence>
<dbReference type="Gene3D" id="1.50.40.10">
    <property type="entry name" value="Mitochondrial carrier domain"/>
    <property type="match status" value="1"/>
</dbReference>
<feature type="repeat" description="Solcar" evidence="9">
    <location>
        <begin position="109"/>
        <end position="195"/>
    </location>
</feature>
<dbReference type="GO" id="GO:0031966">
    <property type="term" value="C:mitochondrial membrane"/>
    <property type="evidence" value="ECO:0007669"/>
    <property type="project" value="UniProtKB-SubCell"/>
</dbReference>
<evidence type="ECO:0000256" key="2">
    <source>
        <dbReference type="ARBA" id="ARBA00006375"/>
    </source>
</evidence>
<protein>
    <recommendedName>
        <fullName evidence="13">Tricarboxylate transport protein</fullName>
    </recommendedName>
</protein>
<evidence type="ECO:0000256" key="10">
    <source>
        <dbReference type="RuleBase" id="RU000488"/>
    </source>
</evidence>
<evidence type="ECO:0008006" key="13">
    <source>
        <dbReference type="Google" id="ProtNLM"/>
    </source>
</evidence>
<sequence length="303" mass="33296">MSDSQKKAIPPLYSLTAGTIAGAVEATITYPTEYVKTQLQLQSKAQKVKLFDGPWDCVKYTVREKGFTGLYRGLSALVLGTSTKAGIRFLSFEHFKKTLADDQGKLSSQRMMLAGLGAGVTEAVLVVTPTETVKTKLIHDQNQPNPKYRGLIHGTKEIVKAEGVRGIYRGMTAVVARQGANSAVRLTIYGLLKEKVQQYFPPDPVTGTRHVPWYVTFGNGMIAGLVTVYSTQPIDVVKTRMQALDASARYKNSAHCLWKVGMEEGIRALWKGATPRLGRLLFSGGIVFSVYEQVLFFLDKVNA</sequence>
<keyword evidence="7" id="KW-0496">Mitochondrion</keyword>
<dbReference type="PANTHER" id="PTHR45788">
    <property type="entry name" value="SUCCINATE/FUMARATE MITOCHONDRIAL TRANSPORTER-RELATED"/>
    <property type="match status" value="1"/>
</dbReference>
<dbReference type="InterPro" id="IPR023395">
    <property type="entry name" value="MCP_dom_sf"/>
</dbReference>
<reference evidence="11" key="1">
    <citation type="submission" date="2020-05" db="EMBL/GenBank/DDBJ databases">
        <title>Phylogenomic resolution of chytrid fungi.</title>
        <authorList>
            <person name="Stajich J.E."/>
            <person name="Amses K."/>
            <person name="Simmons R."/>
            <person name="Seto K."/>
            <person name="Myers J."/>
            <person name="Bonds A."/>
            <person name="Quandt C.A."/>
            <person name="Barry K."/>
            <person name="Liu P."/>
            <person name="Grigoriev I."/>
            <person name="Longcore J.E."/>
            <person name="James T.Y."/>
        </authorList>
    </citation>
    <scope>NUCLEOTIDE SEQUENCE</scope>
    <source>
        <strain evidence="11">JEL0318</strain>
    </source>
</reference>
<dbReference type="PANTHER" id="PTHR45788:SF4">
    <property type="entry name" value="TRICARBOXYLATE TRANSPORT PROTEIN, MITOCHONDRIAL"/>
    <property type="match status" value="1"/>
</dbReference>
<dbReference type="AlphaFoldDB" id="A0AAD5X2T3"/>
<dbReference type="FunFam" id="1.50.40.10:FF:000007">
    <property type="entry name" value="Mitochondrial tricarboxylate transport protein-like"/>
    <property type="match status" value="1"/>
</dbReference>
<evidence type="ECO:0000256" key="9">
    <source>
        <dbReference type="PROSITE-ProRule" id="PRU00282"/>
    </source>
</evidence>
<dbReference type="InterPro" id="IPR018108">
    <property type="entry name" value="MCP_transmembrane"/>
</dbReference>
<name>A0AAD5X2T3_9FUNG</name>
<dbReference type="SUPFAM" id="SSF103506">
    <property type="entry name" value="Mitochondrial carrier"/>
    <property type="match status" value="1"/>
</dbReference>
<evidence type="ECO:0000256" key="5">
    <source>
        <dbReference type="ARBA" id="ARBA00022737"/>
    </source>
</evidence>
<comment type="similarity">
    <text evidence="2 10">Belongs to the mitochondrial carrier (TC 2.A.29) family.</text>
</comment>
<evidence type="ECO:0000256" key="6">
    <source>
        <dbReference type="ARBA" id="ARBA00022989"/>
    </source>
</evidence>
<keyword evidence="8 9" id="KW-0472">Membrane</keyword>
<dbReference type="PROSITE" id="PS50920">
    <property type="entry name" value="SOLCAR"/>
    <property type="match status" value="3"/>
</dbReference>
<dbReference type="GO" id="GO:0071913">
    <property type="term" value="F:citrate secondary active transmembrane transporter activity"/>
    <property type="evidence" value="ECO:0007669"/>
    <property type="project" value="TreeGrafter"/>
</dbReference>
<keyword evidence="12" id="KW-1185">Reference proteome</keyword>
<keyword evidence="4 9" id="KW-0812">Transmembrane</keyword>
<feature type="repeat" description="Solcar" evidence="9">
    <location>
        <begin position="9"/>
        <end position="98"/>
    </location>
</feature>
<dbReference type="PRINTS" id="PR00926">
    <property type="entry name" value="MITOCARRIER"/>
</dbReference>
<dbReference type="InterPro" id="IPR049563">
    <property type="entry name" value="TXTP-like"/>
</dbReference>
<dbReference type="Proteomes" id="UP001212841">
    <property type="component" value="Unassembled WGS sequence"/>
</dbReference>
<dbReference type="InterPro" id="IPR002067">
    <property type="entry name" value="MCP"/>
</dbReference>